<name>A0AAV1RW21_9ROSI</name>
<protein>
    <submittedName>
        <fullName evidence="1">Uncharacterized protein</fullName>
    </submittedName>
</protein>
<organism evidence="1 2">
    <name type="scientific">Dovyalis caffra</name>
    <dbReference type="NCBI Taxonomy" id="77055"/>
    <lineage>
        <taxon>Eukaryota</taxon>
        <taxon>Viridiplantae</taxon>
        <taxon>Streptophyta</taxon>
        <taxon>Embryophyta</taxon>
        <taxon>Tracheophyta</taxon>
        <taxon>Spermatophyta</taxon>
        <taxon>Magnoliopsida</taxon>
        <taxon>eudicotyledons</taxon>
        <taxon>Gunneridae</taxon>
        <taxon>Pentapetalae</taxon>
        <taxon>rosids</taxon>
        <taxon>fabids</taxon>
        <taxon>Malpighiales</taxon>
        <taxon>Salicaceae</taxon>
        <taxon>Flacourtieae</taxon>
        <taxon>Dovyalis</taxon>
    </lineage>
</organism>
<sequence length="84" mass="9028">MGVDQTLSSGKQSLAALAHNELQRKIDDELNAEKTGNYIVSCKDADGGFGCTPGLSLLEYPGLKAIDPTYASLVDVVHRIFFGR</sequence>
<evidence type="ECO:0000313" key="2">
    <source>
        <dbReference type="Proteomes" id="UP001314170"/>
    </source>
</evidence>
<dbReference type="SUPFAM" id="SSF48239">
    <property type="entry name" value="Terpenoid cyclases/Protein prenyltransferases"/>
    <property type="match status" value="1"/>
</dbReference>
<comment type="caution">
    <text evidence="1">The sequence shown here is derived from an EMBL/GenBank/DDBJ whole genome shotgun (WGS) entry which is preliminary data.</text>
</comment>
<reference evidence="1 2" key="1">
    <citation type="submission" date="2024-01" db="EMBL/GenBank/DDBJ databases">
        <authorList>
            <person name="Waweru B."/>
        </authorList>
    </citation>
    <scope>NUCLEOTIDE SEQUENCE [LARGE SCALE GENOMIC DNA]</scope>
</reference>
<dbReference type="EMBL" id="CAWUPB010001160">
    <property type="protein sequence ID" value="CAK7340875.1"/>
    <property type="molecule type" value="Genomic_DNA"/>
</dbReference>
<accession>A0AAV1RW21</accession>
<evidence type="ECO:0000313" key="1">
    <source>
        <dbReference type="EMBL" id="CAK7340875.1"/>
    </source>
</evidence>
<proteinExistence type="predicted"/>
<gene>
    <name evidence="1" type="ORF">DCAF_LOCUS15964</name>
</gene>
<dbReference type="AlphaFoldDB" id="A0AAV1RW21"/>
<keyword evidence="2" id="KW-1185">Reference proteome</keyword>
<dbReference type="Proteomes" id="UP001314170">
    <property type="component" value="Unassembled WGS sequence"/>
</dbReference>
<dbReference type="InterPro" id="IPR008930">
    <property type="entry name" value="Terpenoid_cyclase/PrenylTrfase"/>
</dbReference>